<accession>A0ABP3M751</accession>
<organism evidence="1 2">
    <name type="scientific">Deinococcus depolymerans</name>
    <dbReference type="NCBI Taxonomy" id="392408"/>
    <lineage>
        <taxon>Bacteria</taxon>
        <taxon>Thermotogati</taxon>
        <taxon>Deinococcota</taxon>
        <taxon>Deinococci</taxon>
        <taxon>Deinococcales</taxon>
        <taxon>Deinococcaceae</taxon>
        <taxon>Deinococcus</taxon>
    </lineage>
</organism>
<dbReference type="Proteomes" id="UP001500191">
    <property type="component" value="Unassembled WGS sequence"/>
</dbReference>
<gene>
    <name evidence="1" type="ORF">GCM10008937_22810</name>
</gene>
<proteinExistence type="predicted"/>
<comment type="caution">
    <text evidence="1">The sequence shown here is derived from an EMBL/GenBank/DDBJ whole genome shotgun (WGS) entry which is preliminary data.</text>
</comment>
<reference evidence="2" key="1">
    <citation type="journal article" date="2019" name="Int. J. Syst. Evol. Microbiol.">
        <title>The Global Catalogue of Microorganisms (GCM) 10K type strain sequencing project: providing services to taxonomists for standard genome sequencing and annotation.</title>
        <authorList>
            <consortium name="The Broad Institute Genomics Platform"/>
            <consortium name="The Broad Institute Genome Sequencing Center for Infectious Disease"/>
            <person name="Wu L."/>
            <person name="Ma J."/>
        </authorList>
    </citation>
    <scope>NUCLEOTIDE SEQUENCE [LARGE SCALE GENOMIC DNA]</scope>
    <source>
        <strain evidence="2">JCM 14368</strain>
    </source>
</reference>
<protein>
    <submittedName>
        <fullName evidence="1">Uncharacterized protein</fullName>
    </submittedName>
</protein>
<name>A0ABP3M751_9DEIO</name>
<evidence type="ECO:0000313" key="2">
    <source>
        <dbReference type="Proteomes" id="UP001500191"/>
    </source>
</evidence>
<sequence length="206" mass="22558">MCDPAAYAASMFPEQLLATDDIMYRAAQAITVIHAHRTQARWLRVIALADPQATGRAPAFVAAQGERLQRPAASIGLNTDLGHTQHLHTRCVSPLGSDPVTLRALIGGGHAHELESHGLVDRVTTATWGLAGALDEQQRERNRPAKSFRLWRAPTPHAAREAQERVDAWTEQLRAALRDLNFVPLSDLGLSWDEVTEEPLDMPASA</sequence>
<evidence type="ECO:0000313" key="1">
    <source>
        <dbReference type="EMBL" id="GAA0514543.1"/>
    </source>
</evidence>
<keyword evidence="2" id="KW-1185">Reference proteome</keyword>
<dbReference type="EMBL" id="BAAADB010000021">
    <property type="protein sequence ID" value="GAA0514543.1"/>
    <property type="molecule type" value="Genomic_DNA"/>
</dbReference>